<accession>A0A1J8QCJ4</accession>
<proteinExistence type="predicted"/>
<dbReference type="EMBL" id="LVVM01005261">
    <property type="protein sequence ID" value="OJA11048.1"/>
    <property type="molecule type" value="Genomic_DNA"/>
</dbReference>
<comment type="caution">
    <text evidence="1">The sequence shown here is derived from an EMBL/GenBank/DDBJ whole genome shotgun (WGS) entry which is preliminary data.</text>
</comment>
<keyword evidence="2" id="KW-1185">Reference proteome</keyword>
<dbReference type="AlphaFoldDB" id="A0A1J8QCJ4"/>
<dbReference type="Proteomes" id="UP000183567">
    <property type="component" value="Unassembled WGS sequence"/>
</dbReference>
<evidence type="ECO:0000313" key="2">
    <source>
        <dbReference type="Proteomes" id="UP000183567"/>
    </source>
</evidence>
<gene>
    <name evidence="1" type="ORF">AZE42_07184</name>
</gene>
<sequence length="85" mass="9929">MHQALFISEILVEIFSHVKDIFESWNPGTELWRESLAVLARMCKAFHDPAMDLLWADMDNLEPLLGCVTRLHPLIYDPEVILHRE</sequence>
<evidence type="ECO:0000313" key="1">
    <source>
        <dbReference type="EMBL" id="OJA11048.1"/>
    </source>
</evidence>
<protein>
    <submittedName>
        <fullName evidence="1">Uncharacterized protein</fullName>
    </submittedName>
</protein>
<reference evidence="1 2" key="1">
    <citation type="submission" date="2016-03" db="EMBL/GenBank/DDBJ databases">
        <title>Comparative genomics of the ectomycorrhizal sister species Rhizopogon vinicolor and Rhizopogon vesiculosus (Basidiomycota: Boletales) reveals a divergence of the mating type B locus.</title>
        <authorList>
            <person name="Mujic A.B."/>
            <person name="Kuo A."/>
            <person name="Tritt A."/>
            <person name="Lipzen A."/>
            <person name="Chen C."/>
            <person name="Johnson J."/>
            <person name="Sharma A."/>
            <person name="Barry K."/>
            <person name="Grigoriev I.V."/>
            <person name="Spatafora J.W."/>
        </authorList>
    </citation>
    <scope>NUCLEOTIDE SEQUENCE [LARGE SCALE GENOMIC DNA]</scope>
    <source>
        <strain evidence="1 2">AM-OR11-056</strain>
    </source>
</reference>
<name>A0A1J8QCJ4_9AGAM</name>
<organism evidence="1 2">
    <name type="scientific">Rhizopogon vesiculosus</name>
    <dbReference type="NCBI Taxonomy" id="180088"/>
    <lineage>
        <taxon>Eukaryota</taxon>
        <taxon>Fungi</taxon>
        <taxon>Dikarya</taxon>
        <taxon>Basidiomycota</taxon>
        <taxon>Agaricomycotina</taxon>
        <taxon>Agaricomycetes</taxon>
        <taxon>Agaricomycetidae</taxon>
        <taxon>Boletales</taxon>
        <taxon>Suillineae</taxon>
        <taxon>Rhizopogonaceae</taxon>
        <taxon>Rhizopogon</taxon>
    </lineage>
</organism>
<dbReference type="OrthoDB" id="3041441at2759"/>